<dbReference type="NCBIfam" id="NF001413">
    <property type="entry name" value="PRK00290.1"/>
    <property type="match status" value="1"/>
</dbReference>
<dbReference type="GO" id="GO:0140662">
    <property type="term" value="F:ATP-dependent protein folding chaperone"/>
    <property type="evidence" value="ECO:0007669"/>
    <property type="project" value="InterPro"/>
</dbReference>
<evidence type="ECO:0000313" key="12">
    <source>
        <dbReference type="EMBL" id="GGC08821.1"/>
    </source>
</evidence>
<dbReference type="HAMAP" id="MF_00332">
    <property type="entry name" value="DnaK"/>
    <property type="match status" value="1"/>
</dbReference>
<dbReference type="PROSITE" id="PS01036">
    <property type="entry name" value="HSP70_3"/>
    <property type="match status" value="1"/>
</dbReference>
<dbReference type="FunFam" id="3.90.640.10:FF:000003">
    <property type="entry name" value="Molecular chaperone DnaK"/>
    <property type="match status" value="1"/>
</dbReference>
<dbReference type="Gene3D" id="1.20.1270.10">
    <property type="match status" value="1"/>
</dbReference>
<feature type="region of interest" description="Disordered" evidence="11">
    <location>
        <begin position="609"/>
        <end position="648"/>
    </location>
</feature>
<dbReference type="GO" id="GO:0051082">
    <property type="term" value="F:unfolded protein binding"/>
    <property type="evidence" value="ECO:0007669"/>
    <property type="project" value="InterPro"/>
</dbReference>
<dbReference type="InterPro" id="IPR012725">
    <property type="entry name" value="Chaperone_DnaK"/>
</dbReference>
<evidence type="ECO:0000256" key="1">
    <source>
        <dbReference type="ARBA" id="ARBA00007381"/>
    </source>
</evidence>
<dbReference type="RefSeq" id="WP_188395829.1">
    <property type="nucleotide sequence ID" value="NZ_BMCG01000003.1"/>
</dbReference>
<dbReference type="PRINTS" id="PR00301">
    <property type="entry name" value="HEATSHOCK70"/>
</dbReference>
<dbReference type="Pfam" id="PF00012">
    <property type="entry name" value="HSP70"/>
    <property type="match status" value="1"/>
</dbReference>
<dbReference type="PROSITE" id="PS00297">
    <property type="entry name" value="HSP70_1"/>
    <property type="match status" value="1"/>
</dbReference>
<feature type="compositionally biased region" description="Basic and acidic residues" evidence="11">
    <location>
        <begin position="627"/>
        <end position="648"/>
    </location>
</feature>
<comment type="function">
    <text evidence="8">Acts as a chaperone.</text>
</comment>
<dbReference type="SUPFAM" id="SSF53067">
    <property type="entry name" value="Actin-like ATPase domain"/>
    <property type="match status" value="2"/>
</dbReference>
<keyword evidence="6 8" id="KW-0346">Stress response</keyword>
<dbReference type="EMBL" id="BMCG01000003">
    <property type="protein sequence ID" value="GGC08821.1"/>
    <property type="molecule type" value="Genomic_DNA"/>
</dbReference>
<dbReference type="NCBIfam" id="TIGR02350">
    <property type="entry name" value="prok_dnaK"/>
    <property type="match status" value="1"/>
</dbReference>
<dbReference type="Proteomes" id="UP000620266">
    <property type="component" value="Unassembled WGS sequence"/>
</dbReference>
<evidence type="ECO:0000256" key="3">
    <source>
        <dbReference type="ARBA" id="ARBA00022553"/>
    </source>
</evidence>
<sequence>MGKIIGIDLGTTNSCVAVMEGGKSKVIENSEGARTTPSVIAYQEDGEILVGAPAKRQAVTNPKNTLYAVKRLIGRKFEEKEVQKDIGLMPYQISKADNGDAWVSVRDKKLAPPQISAEVLRKMKKTAEDYLGEEVTEAVITVPAYFNDSQRQATKDAGRIAGLDVKRIINEPTAAALAFGLDKAEKGDRKIAVYDLGGGTFDVSIIEIADVDGEKQFEVLSTNGDTFLGGEDFDQRLIDYIIEEFKKINGLDLSKDAIALQRIKASAERAKIELSSSQQTEINEPYIAMANGAPVHLTLKITRAKLESLVEDLIAKSIEPCRTAIKDAGIKVSDIDDIILVGGQTRMPKVQEAVKDFFGKEPRKDVNPDEAVAVGAAIQGSVLSGDRKDLLLLDVTPLSLGIETLGGVMTKMIQKNTTIPTKFSQVFSTADDNQPAVTIKVFQGEREMASGNKALGEFNLEGIPPAARGTPQIEVTFDIDANGILHVSAKDKATGKENKITIKANSGLTEEEIQKMVQDAEANAEEDKRAKEVAEARNQGDALVHSTRKSLTEYGDKLEDGEKEKIEAAIKELEDALKDGDKAAIDEKSAALTAAAQKLGEKMYADMQAQQAAAGGAAGADFGGAQEETKPQQDDVVDADFKEVKDNK</sequence>
<evidence type="ECO:0000256" key="4">
    <source>
        <dbReference type="ARBA" id="ARBA00022741"/>
    </source>
</evidence>
<reference evidence="12" key="2">
    <citation type="submission" date="2020-09" db="EMBL/GenBank/DDBJ databases">
        <authorList>
            <person name="Sun Q."/>
            <person name="Sedlacek I."/>
        </authorList>
    </citation>
    <scope>NUCLEOTIDE SEQUENCE</scope>
    <source>
        <strain evidence="12">CCM 7086</strain>
    </source>
</reference>
<dbReference type="GO" id="GO:0005524">
    <property type="term" value="F:ATP binding"/>
    <property type="evidence" value="ECO:0007669"/>
    <property type="project" value="UniProtKB-UniRule"/>
</dbReference>
<dbReference type="SUPFAM" id="SSF100934">
    <property type="entry name" value="Heat shock protein 70kD (HSP70), C-terminal subdomain"/>
    <property type="match status" value="1"/>
</dbReference>
<feature type="modified residue" description="Phosphothreonine; by autocatalysis" evidence="8">
    <location>
        <position position="200"/>
    </location>
</feature>
<dbReference type="Gene3D" id="3.90.640.10">
    <property type="entry name" value="Actin, Chain A, domain 4"/>
    <property type="match status" value="1"/>
</dbReference>
<keyword evidence="13" id="KW-1185">Reference proteome</keyword>
<evidence type="ECO:0000256" key="7">
    <source>
        <dbReference type="ARBA" id="ARBA00023186"/>
    </source>
</evidence>
<protein>
    <recommendedName>
        <fullName evidence="2 8">Chaperone protein DnaK</fullName>
    </recommendedName>
    <alternativeName>
        <fullName evidence="8">HSP70</fullName>
    </alternativeName>
    <alternativeName>
        <fullName evidence="8">Heat shock 70 kDa protein</fullName>
    </alternativeName>
    <alternativeName>
        <fullName evidence="8">Heat shock protein 70</fullName>
    </alternativeName>
</protein>
<dbReference type="PANTHER" id="PTHR19375">
    <property type="entry name" value="HEAT SHOCK PROTEIN 70KDA"/>
    <property type="match status" value="1"/>
</dbReference>
<evidence type="ECO:0000256" key="9">
    <source>
        <dbReference type="RuleBase" id="RU003322"/>
    </source>
</evidence>
<dbReference type="NCBIfam" id="NF003520">
    <property type="entry name" value="PRK05183.1"/>
    <property type="match status" value="1"/>
</dbReference>
<dbReference type="PROSITE" id="PS00329">
    <property type="entry name" value="HSP70_2"/>
    <property type="match status" value="1"/>
</dbReference>
<reference evidence="12" key="1">
    <citation type="journal article" date="2014" name="Int. J. Syst. Evol. Microbiol.">
        <title>Complete genome sequence of Corynebacterium casei LMG S-19264T (=DSM 44701T), isolated from a smear-ripened cheese.</title>
        <authorList>
            <consortium name="US DOE Joint Genome Institute (JGI-PGF)"/>
            <person name="Walter F."/>
            <person name="Albersmeier A."/>
            <person name="Kalinowski J."/>
            <person name="Ruckert C."/>
        </authorList>
    </citation>
    <scope>NUCLEOTIDE SEQUENCE</scope>
    <source>
        <strain evidence="12">CCM 7086</strain>
    </source>
</reference>
<keyword evidence="7 8" id="KW-0143">Chaperone</keyword>
<comment type="similarity">
    <text evidence="1 8 9">Belongs to the heat shock protein 70 family.</text>
</comment>
<keyword evidence="3 8" id="KW-0597">Phosphoprotein</keyword>
<keyword evidence="4 8" id="KW-0547">Nucleotide-binding</keyword>
<evidence type="ECO:0000256" key="8">
    <source>
        <dbReference type="HAMAP-Rule" id="MF_00332"/>
    </source>
</evidence>
<proteinExistence type="evidence at transcript level"/>
<keyword evidence="5 8" id="KW-0067">ATP-binding</keyword>
<evidence type="ECO:0000256" key="5">
    <source>
        <dbReference type="ARBA" id="ARBA00022840"/>
    </source>
</evidence>
<feature type="coiled-coil region" evidence="10">
    <location>
        <begin position="510"/>
        <end position="583"/>
    </location>
</feature>
<dbReference type="SUPFAM" id="SSF100920">
    <property type="entry name" value="Heat shock protein 70kD (HSP70), peptide-binding domain"/>
    <property type="match status" value="1"/>
</dbReference>
<dbReference type="InterPro" id="IPR013126">
    <property type="entry name" value="Hsp_70_fam"/>
</dbReference>
<dbReference type="FunFam" id="3.30.420.40:FF:000004">
    <property type="entry name" value="Molecular chaperone DnaK"/>
    <property type="match status" value="1"/>
</dbReference>
<dbReference type="InterPro" id="IPR029047">
    <property type="entry name" value="HSP70_peptide-bd_sf"/>
</dbReference>
<name>A0A8J2XY79_9BURK</name>
<evidence type="ECO:0000256" key="10">
    <source>
        <dbReference type="SAM" id="Coils"/>
    </source>
</evidence>
<dbReference type="InterPro" id="IPR018181">
    <property type="entry name" value="Heat_shock_70_CS"/>
</dbReference>
<gene>
    <name evidence="8 12" type="primary">dnaK</name>
    <name evidence="12" type="ORF">GCM10007205_17440</name>
</gene>
<organism evidence="12 13">
    <name type="scientific">Oxalicibacterium flavum</name>
    <dbReference type="NCBI Taxonomy" id="179467"/>
    <lineage>
        <taxon>Bacteria</taxon>
        <taxon>Pseudomonadati</taxon>
        <taxon>Pseudomonadota</taxon>
        <taxon>Betaproteobacteria</taxon>
        <taxon>Burkholderiales</taxon>
        <taxon>Oxalobacteraceae</taxon>
        <taxon>Oxalicibacterium</taxon>
    </lineage>
</organism>
<dbReference type="AlphaFoldDB" id="A0A8J2XY79"/>
<dbReference type="CDD" id="cd10234">
    <property type="entry name" value="ASKHA_NBD_HSP70_DnaK-like"/>
    <property type="match status" value="1"/>
</dbReference>
<evidence type="ECO:0000256" key="11">
    <source>
        <dbReference type="SAM" id="MobiDB-lite"/>
    </source>
</evidence>
<dbReference type="FunFam" id="2.60.34.10:FF:000014">
    <property type="entry name" value="Chaperone protein DnaK HSP70"/>
    <property type="match status" value="1"/>
</dbReference>
<dbReference type="InterPro" id="IPR029048">
    <property type="entry name" value="HSP70_C_sf"/>
</dbReference>
<keyword evidence="10" id="KW-0175">Coiled coil</keyword>
<dbReference type="Gene3D" id="3.30.420.40">
    <property type="match status" value="2"/>
</dbReference>
<evidence type="ECO:0000256" key="2">
    <source>
        <dbReference type="ARBA" id="ARBA00014415"/>
    </source>
</evidence>
<accession>A0A8J2XY79</accession>
<comment type="caution">
    <text evidence="12">The sequence shown here is derived from an EMBL/GenBank/DDBJ whole genome shotgun (WGS) entry which is preliminary data.</text>
</comment>
<dbReference type="InterPro" id="IPR043129">
    <property type="entry name" value="ATPase_NBD"/>
</dbReference>
<evidence type="ECO:0000313" key="13">
    <source>
        <dbReference type="Proteomes" id="UP000620266"/>
    </source>
</evidence>
<comment type="induction">
    <text evidence="8">By stress conditions e.g. heat shock.</text>
</comment>
<dbReference type="FunFam" id="1.20.1270.10:FF:000001">
    <property type="entry name" value="Molecular chaperone DnaK"/>
    <property type="match status" value="1"/>
</dbReference>
<dbReference type="Gene3D" id="2.60.34.10">
    <property type="entry name" value="Substrate Binding Domain Of DNAk, Chain A, domain 1"/>
    <property type="match status" value="1"/>
</dbReference>
<evidence type="ECO:0000256" key="6">
    <source>
        <dbReference type="ARBA" id="ARBA00023016"/>
    </source>
</evidence>